<dbReference type="GO" id="GO:0004527">
    <property type="term" value="F:exonuclease activity"/>
    <property type="evidence" value="ECO:0007669"/>
    <property type="project" value="UniProtKB-KW"/>
</dbReference>
<evidence type="ECO:0000259" key="10">
    <source>
        <dbReference type="Pfam" id="PF12705"/>
    </source>
</evidence>
<evidence type="ECO:0000256" key="9">
    <source>
        <dbReference type="ARBA" id="ARBA00023204"/>
    </source>
</evidence>
<keyword evidence="9" id="KW-0234">DNA repair</keyword>
<dbReference type="Gene3D" id="3.40.50.300">
    <property type="entry name" value="P-loop containing nucleotide triphosphate hydrolases"/>
    <property type="match status" value="3"/>
</dbReference>
<proteinExistence type="predicted"/>
<evidence type="ECO:0000256" key="3">
    <source>
        <dbReference type="ARBA" id="ARBA00022763"/>
    </source>
</evidence>
<dbReference type="InterPro" id="IPR027417">
    <property type="entry name" value="P-loop_NTPase"/>
</dbReference>
<dbReference type="GO" id="GO:0006310">
    <property type="term" value="P:DNA recombination"/>
    <property type="evidence" value="ECO:0007669"/>
    <property type="project" value="TreeGrafter"/>
</dbReference>
<dbReference type="GO" id="GO:0004386">
    <property type="term" value="F:helicase activity"/>
    <property type="evidence" value="ECO:0007669"/>
    <property type="project" value="UniProtKB-KW"/>
</dbReference>
<dbReference type="PANTHER" id="PTHR30591">
    <property type="entry name" value="RECBCD ENZYME SUBUNIT RECC"/>
    <property type="match status" value="1"/>
</dbReference>
<keyword evidence="13" id="KW-1185">Reference proteome</keyword>
<dbReference type="Proteomes" id="UP000602647">
    <property type="component" value="Unassembled WGS sequence"/>
</dbReference>
<evidence type="ECO:0000256" key="5">
    <source>
        <dbReference type="ARBA" id="ARBA00022806"/>
    </source>
</evidence>
<dbReference type="Gene3D" id="3.90.320.10">
    <property type="match status" value="1"/>
</dbReference>
<dbReference type="InterPro" id="IPR038726">
    <property type="entry name" value="PDDEXK_AddAB-type"/>
</dbReference>
<dbReference type="Pfam" id="PF21445">
    <property type="entry name" value="ADDB_N"/>
    <property type="match status" value="1"/>
</dbReference>
<evidence type="ECO:0000256" key="7">
    <source>
        <dbReference type="ARBA" id="ARBA00022840"/>
    </source>
</evidence>
<dbReference type="RefSeq" id="WP_187302451.1">
    <property type="nucleotide sequence ID" value="NZ_CBCTQH010000018.1"/>
</dbReference>
<protein>
    <submittedName>
        <fullName evidence="12">PD-(D/E)XK nuclease family protein</fullName>
    </submittedName>
</protein>
<accession>A0A923NNQ5</accession>
<gene>
    <name evidence="12" type="ORF">H9L42_05835</name>
</gene>
<keyword evidence="3" id="KW-0227">DNA damage</keyword>
<evidence type="ECO:0000256" key="2">
    <source>
        <dbReference type="ARBA" id="ARBA00022741"/>
    </source>
</evidence>
<dbReference type="InterPro" id="IPR011335">
    <property type="entry name" value="Restrct_endonuc-II-like"/>
</dbReference>
<evidence type="ECO:0000256" key="4">
    <source>
        <dbReference type="ARBA" id="ARBA00022801"/>
    </source>
</evidence>
<evidence type="ECO:0000256" key="1">
    <source>
        <dbReference type="ARBA" id="ARBA00022722"/>
    </source>
</evidence>
<dbReference type="SUPFAM" id="SSF52980">
    <property type="entry name" value="Restriction endonuclease-like"/>
    <property type="match status" value="1"/>
</dbReference>
<dbReference type="GO" id="GO:0006281">
    <property type="term" value="P:DNA repair"/>
    <property type="evidence" value="ECO:0007669"/>
    <property type="project" value="UniProtKB-KW"/>
</dbReference>
<feature type="domain" description="ATP-dependent helicase/deoxyribonuclease subunit B N-terminal" evidence="11">
    <location>
        <begin position="6"/>
        <end position="262"/>
    </location>
</feature>
<dbReference type="SUPFAM" id="SSF52540">
    <property type="entry name" value="P-loop containing nucleoside triphosphate hydrolases"/>
    <property type="match status" value="1"/>
</dbReference>
<keyword evidence="2" id="KW-0547">Nucleotide-binding</keyword>
<keyword evidence="6" id="KW-0269">Exonuclease</keyword>
<dbReference type="InterPro" id="IPR011604">
    <property type="entry name" value="PDDEXK-like_dom_sf"/>
</dbReference>
<keyword evidence="4" id="KW-0378">Hydrolase</keyword>
<dbReference type="InterPro" id="IPR049035">
    <property type="entry name" value="ADDB_N"/>
</dbReference>
<sequence length="1100" mass="125287">MLHIFYGRENKNKDQFLFDSIKGRTLLLVPDQFTLQAERDAFFYLGTKGLMDLEVVSISRLGMKVLAETGGGRCPMIDKYGRHMLLTKILREKKEALGIYRGQEKKQSFIEMMNNFISELKQYGVDPDALDRIAQELSESAFLRKKLQDVSIIFRSYEKQIQGKYLDTEDYVDQYAEKITQSQMVKNSRIWIYGFDSFTPKNTEVIRQLMKTAPQVHLIMTGSTEGRDQDVFSLTQNWIRRFTEIAEEEGVAWEVGEIPDAYIIKNKKKGILGIEQELYALPAEPIANTEGITLVKAANYYSEAESAAEKVLSLVRDQGMAYRDLILICNDMEVRGTIIKRVFSQYGLELFLDKKQNILHSPFSVFLLSLLELSGRGYGTESIFRFLKTGLTDLSWEEVEELENYARKYRIRGNRWTAPFSKGEEEYGLEALQNLESGRQKVVSFVEPFRTEFQKAGTVKERVAVLYRYLTDVYQIPAKLEVMIREQEEEGLLNAAGETAQVWGLVMDVLDQFVEIVGDETILAESFGDILRSGLESIEVGLLPPSADGLILGTMQRTRSSRVRGMLILGANEGVLPASAGMDSILSEDEKRFLFEREIEICKVDEIRVQEEKLAIYKNLSKPSECLWMSYSVSDSEGKELKPSPVFRKLQEICAELECRQDIVSSGDAWELLQAEDSTMEHLTAALRESMDGGALDPVWKEALSWYQGKGKLTQLREGLFFTNKQEALSRELVEAIYKREMTKELSVSPSRLERYSRCPFSHFIDYGLRPEEQRVFEIGGRELGDLYHTCLMELSAWLTQEGVSVDAPESRWQTVSRQECEEKVREILERQAGEYREGLFSSGKEESYRTRRAAAICSEISWILIEHVRQGKVKSISFEQEFGRGKALEPVTVKTGQGDVLIEGKIDRVDVLRDGRVKIIDYKTGAEKFDLNEVRKGFRLQLMLYLQAAQGVDRQPAGVFYFLIREPSVSAESFSPEELEDKVEQAVKRGCKMDGVMVDDPQVIEEIAGDFTGFSDIIAVRRTQKGVSAPGGALMEEETFHELQKTVEEKVKELCEGLLSGEIVIRPKRSGTNSACTWCKYKGICQFDPVFEDCGYEII</sequence>
<dbReference type="GO" id="GO:0005524">
    <property type="term" value="F:ATP binding"/>
    <property type="evidence" value="ECO:0007669"/>
    <property type="project" value="UniProtKB-KW"/>
</dbReference>
<comment type="caution">
    <text evidence="12">The sequence shown here is derived from an EMBL/GenBank/DDBJ whole genome shotgun (WGS) entry which is preliminary data.</text>
</comment>
<keyword evidence="5" id="KW-0347">Helicase</keyword>
<keyword evidence="1" id="KW-0540">Nuclease</keyword>
<keyword evidence="7" id="KW-0067">ATP-binding</keyword>
<dbReference type="AlphaFoldDB" id="A0A923NNQ5"/>
<evidence type="ECO:0000256" key="8">
    <source>
        <dbReference type="ARBA" id="ARBA00023125"/>
    </source>
</evidence>
<dbReference type="GO" id="GO:0003677">
    <property type="term" value="F:DNA binding"/>
    <property type="evidence" value="ECO:0007669"/>
    <property type="project" value="UniProtKB-KW"/>
</dbReference>
<dbReference type="EMBL" id="JACRYT010000004">
    <property type="protein sequence ID" value="MBC6679343.1"/>
    <property type="molecule type" value="Genomic_DNA"/>
</dbReference>
<evidence type="ECO:0000256" key="6">
    <source>
        <dbReference type="ARBA" id="ARBA00022839"/>
    </source>
</evidence>
<dbReference type="PANTHER" id="PTHR30591:SF1">
    <property type="entry name" value="RECBCD ENZYME SUBUNIT RECC"/>
    <property type="match status" value="1"/>
</dbReference>
<evidence type="ECO:0000313" key="12">
    <source>
        <dbReference type="EMBL" id="MBC6679343.1"/>
    </source>
</evidence>
<keyword evidence="8" id="KW-0238">DNA-binding</keyword>
<evidence type="ECO:0000259" key="11">
    <source>
        <dbReference type="Pfam" id="PF21445"/>
    </source>
</evidence>
<evidence type="ECO:0000313" key="13">
    <source>
        <dbReference type="Proteomes" id="UP000602647"/>
    </source>
</evidence>
<feature type="domain" description="PD-(D/E)XK endonuclease-like" evidence="10">
    <location>
        <begin position="748"/>
        <end position="1087"/>
    </location>
</feature>
<organism evidence="12 13">
    <name type="scientific">Zhenpiania hominis</name>
    <dbReference type="NCBI Taxonomy" id="2763644"/>
    <lineage>
        <taxon>Bacteria</taxon>
        <taxon>Bacillati</taxon>
        <taxon>Bacillota</taxon>
        <taxon>Clostridia</taxon>
        <taxon>Peptostreptococcales</taxon>
        <taxon>Anaerovoracaceae</taxon>
        <taxon>Zhenpiania</taxon>
    </lineage>
</organism>
<reference evidence="12" key="1">
    <citation type="submission" date="2020-08" db="EMBL/GenBank/DDBJ databases">
        <title>Genome public.</title>
        <authorList>
            <person name="Liu C."/>
            <person name="Sun Q."/>
        </authorList>
    </citation>
    <scope>NUCLEOTIDE SEQUENCE</scope>
    <source>
        <strain evidence="12">BX12</strain>
    </source>
</reference>
<dbReference type="Pfam" id="PF12705">
    <property type="entry name" value="PDDEXK_1"/>
    <property type="match status" value="1"/>
</dbReference>
<name>A0A923NNQ5_9FIRM</name>